<evidence type="ECO:0000313" key="2">
    <source>
        <dbReference type="EMBL" id="KCZ57948.1"/>
    </source>
</evidence>
<reference evidence="2 3" key="1">
    <citation type="journal article" date="2014" name="Antonie Van Leeuwenhoek">
        <title>Hyphomonas beringensis sp. nov. and Hyphomonas chukchiensis sp. nov., isolated from surface seawater of the Bering Sea and Chukchi Sea.</title>
        <authorList>
            <person name="Li C."/>
            <person name="Lai Q."/>
            <person name="Li G."/>
            <person name="Dong C."/>
            <person name="Wang J."/>
            <person name="Liao Y."/>
            <person name="Shao Z."/>
        </authorList>
    </citation>
    <scope>NUCLEOTIDE SEQUENCE [LARGE SCALE GENOMIC DNA]</scope>
    <source>
        <strain evidence="2 3">BH-BN04-4</strain>
    </source>
</reference>
<keyword evidence="1" id="KW-0812">Transmembrane</keyword>
<evidence type="ECO:0000313" key="3">
    <source>
        <dbReference type="Proteomes" id="UP000027190"/>
    </source>
</evidence>
<dbReference type="Proteomes" id="UP000027190">
    <property type="component" value="Unassembled WGS sequence"/>
</dbReference>
<feature type="transmembrane region" description="Helical" evidence="1">
    <location>
        <begin position="5"/>
        <end position="24"/>
    </location>
</feature>
<keyword evidence="1" id="KW-1133">Transmembrane helix</keyword>
<organism evidence="2 3">
    <name type="scientific">Hyphomonas chukchiensis</name>
    <dbReference type="NCBI Taxonomy" id="1280947"/>
    <lineage>
        <taxon>Bacteria</taxon>
        <taxon>Pseudomonadati</taxon>
        <taxon>Pseudomonadota</taxon>
        <taxon>Alphaproteobacteria</taxon>
        <taxon>Hyphomonadales</taxon>
        <taxon>Hyphomonadaceae</taxon>
        <taxon>Hyphomonas</taxon>
    </lineage>
</organism>
<evidence type="ECO:0000256" key="1">
    <source>
        <dbReference type="SAM" id="Phobius"/>
    </source>
</evidence>
<accession>A0A062UJB7</accession>
<dbReference type="STRING" id="1280947.HY30_16950"/>
<comment type="caution">
    <text evidence="2">The sequence shown here is derived from an EMBL/GenBank/DDBJ whole genome shotgun (WGS) entry which is preliminary data.</text>
</comment>
<protein>
    <submittedName>
        <fullName evidence="2">Uncharacterized protein</fullName>
    </submittedName>
</protein>
<name>A0A062UJB7_9PROT</name>
<proteinExistence type="predicted"/>
<gene>
    <name evidence="2" type="ORF">HY30_16950</name>
</gene>
<dbReference type="EMBL" id="AWFG01000025">
    <property type="protein sequence ID" value="KCZ57948.1"/>
    <property type="molecule type" value="Genomic_DNA"/>
</dbReference>
<sequence length="69" mass="7212">MVVYWIVGGMVLAVLGVLVATIFYTHTYTVGVDISIIGMVLVALVGGLVGCGAWGLGKLFLRGRNNSKA</sequence>
<keyword evidence="1" id="KW-0472">Membrane</keyword>
<dbReference type="AlphaFoldDB" id="A0A062UJB7"/>
<keyword evidence="3" id="KW-1185">Reference proteome</keyword>
<feature type="transmembrane region" description="Helical" evidence="1">
    <location>
        <begin position="36"/>
        <end position="61"/>
    </location>
</feature>